<comment type="function">
    <text evidence="6">Catalyzes the transfer of a geranyl-geranyl moiety from geranyl-geranyl pyrophosphate to cysteines occuring in specific C-terminal amino acid sequences.</text>
</comment>
<proteinExistence type="inferred from homology"/>
<name>U4LKS0_PYROM</name>
<evidence type="ECO:0000256" key="5">
    <source>
        <dbReference type="ARBA" id="ARBA00047658"/>
    </source>
</evidence>
<feature type="region of interest" description="Disordered" evidence="7">
    <location>
        <begin position="325"/>
        <end position="350"/>
    </location>
</feature>
<dbReference type="GO" id="GO:0097354">
    <property type="term" value="P:prenylation"/>
    <property type="evidence" value="ECO:0007669"/>
    <property type="project" value="UniProtKB-UniRule"/>
</dbReference>
<keyword evidence="9" id="KW-1185">Reference proteome</keyword>
<protein>
    <recommendedName>
        <fullName evidence="6">Geranylgeranyl transferase type-2 subunit alpha</fullName>
        <ecNumber evidence="6">2.5.1.60</ecNumber>
    </recommendedName>
    <alternativeName>
        <fullName evidence="6">Geranylgeranyl transferase type II subunit alpha</fullName>
    </alternativeName>
</protein>
<reference evidence="8 9" key="1">
    <citation type="journal article" date="2013" name="PLoS Genet.">
        <title>The genome and development-dependent transcriptomes of Pyronema confluens: a window into fungal evolution.</title>
        <authorList>
            <person name="Traeger S."/>
            <person name="Altegoer F."/>
            <person name="Freitag M."/>
            <person name="Gabaldon T."/>
            <person name="Kempken F."/>
            <person name="Kumar A."/>
            <person name="Marcet-Houben M."/>
            <person name="Poggeler S."/>
            <person name="Stajich J.E."/>
            <person name="Nowrousian M."/>
        </authorList>
    </citation>
    <scope>NUCLEOTIDE SEQUENCE [LARGE SCALE GENOMIC DNA]</scope>
    <source>
        <strain evidence="9">CBS 100304</strain>
        <tissue evidence="8">Vegetative mycelium</tissue>
    </source>
</reference>
<dbReference type="SUPFAM" id="SSF48439">
    <property type="entry name" value="Protein prenylyltransferase"/>
    <property type="match status" value="1"/>
</dbReference>
<dbReference type="eggNOG" id="KOG0529">
    <property type="taxonomic scope" value="Eukaryota"/>
</dbReference>
<dbReference type="Gene3D" id="1.25.40.120">
    <property type="entry name" value="Protein prenylyltransferase"/>
    <property type="match status" value="1"/>
</dbReference>
<dbReference type="AlphaFoldDB" id="U4LKS0"/>
<dbReference type="PROSITE" id="PS51147">
    <property type="entry name" value="PFTA"/>
    <property type="match status" value="4"/>
</dbReference>
<evidence type="ECO:0000256" key="6">
    <source>
        <dbReference type="RuleBase" id="RU367120"/>
    </source>
</evidence>
<dbReference type="OMA" id="RKFPKCY"/>
<dbReference type="PANTHER" id="PTHR11129:SF2">
    <property type="entry name" value="GERANYLGERANYL TRANSFERASE TYPE-2 SUBUNIT ALPHA"/>
    <property type="match status" value="1"/>
</dbReference>
<feature type="compositionally biased region" description="Acidic residues" evidence="7">
    <location>
        <begin position="330"/>
        <end position="347"/>
    </location>
</feature>
<evidence type="ECO:0000256" key="2">
    <source>
        <dbReference type="ARBA" id="ARBA00022602"/>
    </source>
</evidence>
<evidence type="ECO:0000256" key="1">
    <source>
        <dbReference type="ARBA" id="ARBA00006734"/>
    </source>
</evidence>
<keyword evidence="2 6" id="KW-0637">Prenyltransferase</keyword>
<dbReference type="OrthoDB" id="1658at2759"/>
<evidence type="ECO:0000256" key="3">
    <source>
        <dbReference type="ARBA" id="ARBA00022679"/>
    </source>
</evidence>
<dbReference type="PANTHER" id="PTHR11129">
    <property type="entry name" value="PROTEIN FARNESYLTRANSFERASE ALPHA SUBUNIT/RAB GERANYLGERANYL TRANSFERASE ALPHA SUBUNIT"/>
    <property type="match status" value="1"/>
</dbReference>
<evidence type="ECO:0000256" key="4">
    <source>
        <dbReference type="ARBA" id="ARBA00022737"/>
    </source>
</evidence>
<dbReference type="GO" id="GO:0004663">
    <property type="term" value="F:Rab geranylgeranyltransferase activity"/>
    <property type="evidence" value="ECO:0007669"/>
    <property type="project" value="UniProtKB-UniRule"/>
</dbReference>
<organism evidence="8 9">
    <name type="scientific">Pyronema omphalodes (strain CBS 100304)</name>
    <name type="common">Pyronema confluens</name>
    <dbReference type="NCBI Taxonomy" id="1076935"/>
    <lineage>
        <taxon>Eukaryota</taxon>
        <taxon>Fungi</taxon>
        <taxon>Dikarya</taxon>
        <taxon>Ascomycota</taxon>
        <taxon>Pezizomycotina</taxon>
        <taxon>Pezizomycetes</taxon>
        <taxon>Pezizales</taxon>
        <taxon>Pyronemataceae</taxon>
        <taxon>Pyronema</taxon>
    </lineage>
</organism>
<dbReference type="Pfam" id="PF01239">
    <property type="entry name" value="PPTA"/>
    <property type="match status" value="4"/>
</dbReference>
<dbReference type="EMBL" id="HF935890">
    <property type="protein sequence ID" value="CCX32538.1"/>
    <property type="molecule type" value="Genomic_DNA"/>
</dbReference>
<feature type="region of interest" description="Disordered" evidence="7">
    <location>
        <begin position="1"/>
        <end position="24"/>
    </location>
</feature>
<comment type="similarity">
    <text evidence="1 6">Belongs to the protein prenyltransferase subunit alpha family.</text>
</comment>
<sequence length="380" mass="44685">MDNHGVSRSDYAQSRTEEQKEKDRKKLEQYLALVSETNSKRSENDFSISSLELTSKVLKMNPEYYTMWNYRRQILLKTHLLSFDPSALEDLDAVVEATAAHHGAVIKALKEEQEFTLPLLLVFPKCYWLWNHRLWTLEQASVILSSDYAARFWKKELELVGMMLTRDARNFHGWMYRRILIREVEKLEKGSRAKGELEYTLKVVMGVGGMKNYSAWHQRSVLIPRLLNEENRDGQQRMDALEDELELIQKAITTDPDDQSLWFYHRFLVLERGEGAIAPKMPRSARLGMMEQQIEELKELLESHPEQRYILKALVLYVPALQALRKEPPSPDDEDEDDEEEEVDEAEENKQILEWLETLQRVDPMRKGRYIDLAKRIREA</sequence>
<evidence type="ECO:0000313" key="8">
    <source>
        <dbReference type="EMBL" id="CCX32538.1"/>
    </source>
</evidence>
<gene>
    <name evidence="8" type="ORF">PCON_13378</name>
</gene>
<accession>U4LKS0</accession>
<dbReference type="InterPro" id="IPR002088">
    <property type="entry name" value="Prenyl_trans_a"/>
</dbReference>
<dbReference type="Proteomes" id="UP000018144">
    <property type="component" value="Unassembled WGS sequence"/>
</dbReference>
<keyword evidence="4" id="KW-0677">Repeat</keyword>
<comment type="catalytic activity">
    <reaction evidence="5 6">
        <text>geranylgeranyl diphosphate + L-cysteinyl-[protein] = S-geranylgeranyl-L-cysteinyl-[protein] + diphosphate</text>
        <dbReference type="Rhea" id="RHEA:21240"/>
        <dbReference type="Rhea" id="RHEA-COMP:10131"/>
        <dbReference type="Rhea" id="RHEA-COMP:11537"/>
        <dbReference type="ChEBI" id="CHEBI:29950"/>
        <dbReference type="ChEBI" id="CHEBI:33019"/>
        <dbReference type="ChEBI" id="CHEBI:57533"/>
        <dbReference type="ChEBI" id="CHEBI:86021"/>
        <dbReference type="EC" id="2.5.1.60"/>
    </reaction>
</comment>
<evidence type="ECO:0000256" key="7">
    <source>
        <dbReference type="SAM" id="MobiDB-lite"/>
    </source>
</evidence>
<dbReference type="EC" id="2.5.1.60" evidence="6"/>
<evidence type="ECO:0000313" key="9">
    <source>
        <dbReference type="Proteomes" id="UP000018144"/>
    </source>
</evidence>
<feature type="compositionally biased region" description="Basic and acidic residues" evidence="7">
    <location>
        <begin position="15"/>
        <end position="24"/>
    </location>
</feature>
<dbReference type="STRING" id="1076935.U4LKS0"/>
<keyword evidence="3 6" id="KW-0808">Transferase</keyword>
<dbReference type="GO" id="GO:0005968">
    <property type="term" value="C:Rab-protein geranylgeranyltransferase complex"/>
    <property type="evidence" value="ECO:0007669"/>
    <property type="project" value="TreeGrafter"/>
</dbReference>